<comment type="caution">
    <text evidence="2">The sequence shown here is derived from an EMBL/GenBank/DDBJ whole genome shotgun (WGS) entry which is preliminary data.</text>
</comment>
<gene>
    <name evidence="2" type="ORF">CPB84DRAFT_1776552</name>
</gene>
<accession>A0A9P5TNT2</accession>
<name>A0A9P5TNT2_GYMJU</name>
<evidence type="ECO:0000256" key="1">
    <source>
        <dbReference type="SAM" id="Phobius"/>
    </source>
</evidence>
<sequence length="84" mass="9527">MPLGDNTPSSRPLNGYFIVGFSLFFFFVASYAILFSALLPLTGIQVLDVLAKDTHYKYFAILLVPTTSYFVIGNWVGWQYYQNS</sequence>
<dbReference type="AlphaFoldDB" id="A0A9P5TNT2"/>
<dbReference type="OrthoDB" id="2157498at2759"/>
<keyword evidence="1" id="KW-0812">Transmembrane</keyword>
<evidence type="ECO:0000313" key="2">
    <source>
        <dbReference type="EMBL" id="KAF8902078.1"/>
    </source>
</evidence>
<protein>
    <submittedName>
        <fullName evidence="2">Uncharacterized protein</fullName>
    </submittedName>
</protein>
<proteinExistence type="predicted"/>
<dbReference type="Pfam" id="PF15159">
    <property type="entry name" value="PIG-Y"/>
    <property type="match status" value="1"/>
</dbReference>
<feature type="transmembrane region" description="Helical" evidence="1">
    <location>
        <begin position="59"/>
        <end position="81"/>
    </location>
</feature>
<organism evidence="2 3">
    <name type="scientific">Gymnopilus junonius</name>
    <name type="common">Spectacular rustgill mushroom</name>
    <name type="synonym">Gymnopilus spectabilis subsp. junonius</name>
    <dbReference type="NCBI Taxonomy" id="109634"/>
    <lineage>
        <taxon>Eukaryota</taxon>
        <taxon>Fungi</taxon>
        <taxon>Dikarya</taxon>
        <taxon>Basidiomycota</taxon>
        <taxon>Agaricomycotina</taxon>
        <taxon>Agaricomycetes</taxon>
        <taxon>Agaricomycetidae</taxon>
        <taxon>Agaricales</taxon>
        <taxon>Agaricineae</taxon>
        <taxon>Hymenogastraceae</taxon>
        <taxon>Gymnopilus</taxon>
    </lineage>
</organism>
<evidence type="ECO:0000313" key="3">
    <source>
        <dbReference type="Proteomes" id="UP000724874"/>
    </source>
</evidence>
<reference evidence="2" key="1">
    <citation type="submission" date="2020-11" db="EMBL/GenBank/DDBJ databases">
        <authorList>
            <consortium name="DOE Joint Genome Institute"/>
            <person name="Ahrendt S."/>
            <person name="Riley R."/>
            <person name="Andreopoulos W."/>
            <person name="LaButti K."/>
            <person name="Pangilinan J."/>
            <person name="Ruiz-duenas F.J."/>
            <person name="Barrasa J.M."/>
            <person name="Sanchez-Garcia M."/>
            <person name="Camarero S."/>
            <person name="Miyauchi S."/>
            <person name="Serrano A."/>
            <person name="Linde D."/>
            <person name="Babiker R."/>
            <person name="Drula E."/>
            <person name="Ayuso-Fernandez I."/>
            <person name="Pacheco R."/>
            <person name="Padilla G."/>
            <person name="Ferreira P."/>
            <person name="Barriuso J."/>
            <person name="Kellner H."/>
            <person name="Castanera R."/>
            <person name="Alfaro M."/>
            <person name="Ramirez L."/>
            <person name="Pisabarro A.G."/>
            <person name="Kuo A."/>
            <person name="Tritt A."/>
            <person name="Lipzen A."/>
            <person name="He G."/>
            <person name="Yan M."/>
            <person name="Ng V."/>
            <person name="Cullen D."/>
            <person name="Martin F."/>
            <person name="Rosso M.-N."/>
            <person name="Henrissat B."/>
            <person name="Hibbett D."/>
            <person name="Martinez A.T."/>
            <person name="Grigoriev I.V."/>
        </authorList>
    </citation>
    <scope>NUCLEOTIDE SEQUENCE</scope>
    <source>
        <strain evidence="2">AH 44721</strain>
    </source>
</reference>
<dbReference type="EMBL" id="JADNYJ010000038">
    <property type="protein sequence ID" value="KAF8902078.1"/>
    <property type="molecule type" value="Genomic_DNA"/>
</dbReference>
<dbReference type="Proteomes" id="UP000724874">
    <property type="component" value="Unassembled WGS sequence"/>
</dbReference>
<feature type="transmembrane region" description="Helical" evidence="1">
    <location>
        <begin position="15"/>
        <end position="39"/>
    </location>
</feature>
<keyword evidence="3" id="KW-1185">Reference proteome</keyword>
<keyword evidence="1" id="KW-0472">Membrane</keyword>
<keyword evidence="1" id="KW-1133">Transmembrane helix</keyword>
<dbReference type="InterPro" id="IPR029164">
    <property type="entry name" value="PIG-Y"/>
</dbReference>